<dbReference type="EMBL" id="FNWJ01000001">
    <property type="protein sequence ID" value="SEH11343.1"/>
    <property type="molecule type" value="Genomic_DNA"/>
</dbReference>
<organism evidence="2 3">
    <name type="scientific">Thermoleophilum album</name>
    <dbReference type="NCBI Taxonomy" id="29539"/>
    <lineage>
        <taxon>Bacteria</taxon>
        <taxon>Bacillati</taxon>
        <taxon>Actinomycetota</taxon>
        <taxon>Thermoleophilia</taxon>
        <taxon>Thermoleophilales</taxon>
        <taxon>Thermoleophilaceae</taxon>
        <taxon>Thermoleophilum</taxon>
    </lineage>
</organism>
<feature type="transmembrane region" description="Helical" evidence="1">
    <location>
        <begin position="62"/>
        <end position="81"/>
    </location>
</feature>
<feature type="transmembrane region" description="Helical" evidence="1">
    <location>
        <begin position="93"/>
        <end position="112"/>
    </location>
</feature>
<keyword evidence="1" id="KW-0812">Transmembrane</keyword>
<accession>A0A1H6FNB8</accession>
<evidence type="ECO:0000313" key="2">
    <source>
        <dbReference type="EMBL" id="SEH11343.1"/>
    </source>
</evidence>
<dbReference type="AlphaFoldDB" id="A0A1H6FNB8"/>
<protein>
    <submittedName>
        <fullName evidence="2">Uncharacterized protein</fullName>
    </submittedName>
</protein>
<evidence type="ECO:0000313" key="3">
    <source>
        <dbReference type="Proteomes" id="UP000222056"/>
    </source>
</evidence>
<name>A0A1H6FNB8_THEAL</name>
<keyword evidence="1" id="KW-1133">Transmembrane helix</keyword>
<gene>
    <name evidence="2" type="ORF">SAMN02745716_0737</name>
</gene>
<proteinExistence type="predicted"/>
<feature type="transmembrane region" description="Helical" evidence="1">
    <location>
        <begin position="33"/>
        <end position="50"/>
    </location>
</feature>
<reference evidence="3" key="1">
    <citation type="submission" date="2016-10" db="EMBL/GenBank/DDBJ databases">
        <authorList>
            <person name="Varghese N."/>
            <person name="Submissions S."/>
        </authorList>
    </citation>
    <scope>NUCLEOTIDE SEQUENCE [LARGE SCALE GENOMIC DNA]</scope>
    <source>
        <strain evidence="3">ATCC 35263</strain>
    </source>
</reference>
<sequence length="124" mass="14049">MLTWKDTLLVVALTATPFRLAEALGQGSSFLPEALSALFIIAFAVYEKVVRKKRPAREQGAAGWRGAVIAFVYAFISYYAIPLLGIERGSIVHLASWLFWLLVSAFAFEFYLRHGARRYFTQRQ</sequence>
<dbReference type="Proteomes" id="UP000222056">
    <property type="component" value="Unassembled WGS sequence"/>
</dbReference>
<evidence type="ECO:0000256" key="1">
    <source>
        <dbReference type="SAM" id="Phobius"/>
    </source>
</evidence>
<keyword evidence="3" id="KW-1185">Reference proteome</keyword>
<keyword evidence="1" id="KW-0472">Membrane</keyword>